<comment type="caution">
    <text evidence="1">The sequence shown here is derived from an EMBL/GenBank/DDBJ whole genome shotgun (WGS) entry which is preliminary data.</text>
</comment>
<dbReference type="AlphaFoldDB" id="X0ZGF6"/>
<proteinExistence type="predicted"/>
<evidence type="ECO:0000313" key="1">
    <source>
        <dbReference type="EMBL" id="GAG68730.1"/>
    </source>
</evidence>
<accession>X0ZGF6</accession>
<feature type="non-terminal residue" evidence="1">
    <location>
        <position position="102"/>
    </location>
</feature>
<organism evidence="1">
    <name type="scientific">marine sediment metagenome</name>
    <dbReference type="NCBI Taxonomy" id="412755"/>
    <lineage>
        <taxon>unclassified sequences</taxon>
        <taxon>metagenomes</taxon>
        <taxon>ecological metagenomes</taxon>
    </lineage>
</organism>
<name>X0ZGF6_9ZZZZ</name>
<protein>
    <submittedName>
        <fullName evidence="1">Uncharacterized protein</fullName>
    </submittedName>
</protein>
<sequence>MVGVDLEAGLKHLKQSLRQIKALLAWEELKHSEAKPDQPPAFTLSDSTETDLRNEYSCFLSTSVQMHSIINDCSANITKAKRQGIKVELSKIERQFYSLNLH</sequence>
<reference evidence="1" key="1">
    <citation type="journal article" date="2014" name="Front. Microbiol.">
        <title>High frequency of phylogenetically diverse reductive dehalogenase-homologous genes in deep subseafloor sedimentary metagenomes.</title>
        <authorList>
            <person name="Kawai M."/>
            <person name="Futagami T."/>
            <person name="Toyoda A."/>
            <person name="Takaki Y."/>
            <person name="Nishi S."/>
            <person name="Hori S."/>
            <person name="Arai W."/>
            <person name="Tsubouchi T."/>
            <person name="Morono Y."/>
            <person name="Uchiyama I."/>
            <person name="Ito T."/>
            <person name="Fujiyama A."/>
            <person name="Inagaki F."/>
            <person name="Takami H."/>
        </authorList>
    </citation>
    <scope>NUCLEOTIDE SEQUENCE</scope>
    <source>
        <strain evidence="1">Expedition CK06-06</strain>
    </source>
</reference>
<gene>
    <name evidence="1" type="ORF">S01H4_18290</name>
</gene>
<dbReference type="EMBL" id="BART01008098">
    <property type="protein sequence ID" value="GAG68730.1"/>
    <property type="molecule type" value="Genomic_DNA"/>
</dbReference>